<dbReference type="RefSeq" id="WP_148618911.1">
    <property type="nucleotide sequence ID" value="NZ_CP042912.1"/>
</dbReference>
<feature type="transmembrane region" description="Helical" evidence="2">
    <location>
        <begin position="190"/>
        <end position="209"/>
    </location>
</feature>
<reference evidence="4 5" key="1">
    <citation type="submission" date="2019-08" db="EMBL/GenBank/DDBJ databases">
        <title>Deep-cultivation of Planctomycetes and their phenomic and genomic characterization uncovers novel biology.</title>
        <authorList>
            <person name="Wiegand S."/>
            <person name="Jogler M."/>
            <person name="Boedeker C."/>
            <person name="Pinto D."/>
            <person name="Vollmers J."/>
            <person name="Rivas-Marin E."/>
            <person name="Kohn T."/>
            <person name="Peeters S.H."/>
            <person name="Heuer A."/>
            <person name="Rast P."/>
            <person name="Oberbeckmann S."/>
            <person name="Bunk B."/>
            <person name="Jeske O."/>
            <person name="Meyerdierks A."/>
            <person name="Storesund J.E."/>
            <person name="Kallscheuer N."/>
            <person name="Luecker S."/>
            <person name="Lage O.M."/>
            <person name="Pohl T."/>
            <person name="Merkel B.J."/>
            <person name="Hornburger P."/>
            <person name="Mueller R.-W."/>
            <person name="Bruemmer F."/>
            <person name="Labrenz M."/>
            <person name="Spormann A.M."/>
            <person name="Op den Camp H."/>
            <person name="Overmann J."/>
            <person name="Amann R."/>
            <person name="Jetten M.S.M."/>
            <person name="Mascher T."/>
            <person name="Medema M.H."/>
            <person name="Devos D.P."/>
            <person name="Kaster A.-K."/>
            <person name="Ovreas L."/>
            <person name="Rohde M."/>
            <person name="Galperin M.Y."/>
            <person name="Jogler C."/>
        </authorList>
    </citation>
    <scope>NUCLEOTIDE SEQUENCE [LARGE SCALE GENOMIC DNA]</scope>
    <source>
        <strain evidence="4 5">FC18</strain>
    </source>
</reference>
<evidence type="ECO:0000313" key="5">
    <source>
        <dbReference type="Proteomes" id="UP000322214"/>
    </source>
</evidence>
<feature type="chain" id="PRO_5022881412" evidence="3">
    <location>
        <begin position="28"/>
        <end position="229"/>
    </location>
</feature>
<dbReference type="AlphaFoldDB" id="A0A5B9PMD7"/>
<keyword evidence="2" id="KW-0472">Membrane</keyword>
<evidence type="ECO:0000256" key="1">
    <source>
        <dbReference type="SAM" id="MobiDB-lite"/>
    </source>
</evidence>
<organism evidence="4 5">
    <name type="scientific">Mariniblastus fucicola</name>
    <dbReference type="NCBI Taxonomy" id="980251"/>
    <lineage>
        <taxon>Bacteria</taxon>
        <taxon>Pseudomonadati</taxon>
        <taxon>Planctomycetota</taxon>
        <taxon>Planctomycetia</taxon>
        <taxon>Pirellulales</taxon>
        <taxon>Pirellulaceae</taxon>
        <taxon>Mariniblastus</taxon>
    </lineage>
</organism>
<evidence type="ECO:0000256" key="2">
    <source>
        <dbReference type="SAM" id="Phobius"/>
    </source>
</evidence>
<dbReference type="EMBL" id="CP042912">
    <property type="protein sequence ID" value="QEG23483.1"/>
    <property type="molecule type" value="Genomic_DNA"/>
</dbReference>
<gene>
    <name evidence="4" type="ORF">MFFC18_33820</name>
</gene>
<keyword evidence="2" id="KW-0812">Transmembrane</keyword>
<dbReference type="OrthoDB" id="212416at2"/>
<dbReference type="KEGG" id="mff:MFFC18_33820"/>
<keyword evidence="3" id="KW-0732">Signal</keyword>
<feature type="transmembrane region" description="Helical" evidence="2">
    <location>
        <begin position="158"/>
        <end position="178"/>
    </location>
</feature>
<evidence type="ECO:0000256" key="3">
    <source>
        <dbReference type="SAM" id="SignalP"/>
    </source>
</evidence>
<dbReference type="STRING" id="980251.GCA_001642875_02692"/>
<name>A0A5B9PMD7_9BACT</name>
<keyword evidence="2" id="KW-1133">Transmembrane helix</keyword>
<protein>
    <submittedName>
        <fullName evidence="4">Uncharacterized protein</fullName>
    </submittedName>
</protein>
<dbReference type="Proteomes" id="UP000322214">
    <property type="component" value="Chromosome"/>
</dbReference>
<sequence precursor="true">MNVFGLNRYSRVAVMLLTAVAANISIAQISDDQIPETAASGTQQNVAQDGADSGTPSASQGSEVVDKVKDTVVETAGIVKDKANEIGQTLDQSQSVVDVSNSILNPIYQAAESAGQYPMFYWCAFTLMAAGVVSFLLQLLLTKLFLLFRMHLNLEEMIMDGVGLAISVVGLILTTQAASENSASFVQSPSAVLSAVGIGAVLGIVFYIWGQRQEFQAAEGYAAAKAKET</sequence>
<proteinExistence type="predicted"/>
<keyword evidence="5" id="KW-1185">Reference proteome</keyword>
<feature type="region of interest" description="Disordered" evidence="1">
    <location>
        <begin position="37"/>
        <end position="63"/>
    </location>
</feature>
<evidence type="ECO:0000313" key="4">
    <source>
        <dbReference type="EMBL" id="QEG23483.1"/>
    </source>
</evidence>
<feature type="transmembrane region" description="Helical" evidence="2">
    <location>
        <begin position="119"/>
        <end position="146"/>
    </location>
</feature>
<feature type="signal peptide" evidence="3">
    <location>
        <begin position="1"/>
        <end position="27"/>
    </location>
</feature>
<accession>A0A5B9PMD7</accession>